<evidence type="ECO:0000313" key="1">
    <source>
        <dbReference type="EMBL" id="MDH6213796.1"/>
    </source>
</evidence>
<comment type="caution">
    <text evidence="1">The sequence shown here is derived from an EMBL/GenBank/DDBJ whole genome shotgun (WGS) entry which is preliminary data.</text>
</comment>
<name>A0ABT6LBW8_9ACTN</name>
<proteinExistence type="predicted"/>
<gene>
    <name evidence="1" type="ORF">M2283_001079</name>
</gene>
<reference evidence="1 2" key="1">
    <citation type="submission" date="2023-04" db="EMBL/GenBank/DDBJ databases">
        <title>Forest soil microbial communities from Buena Vista Peninsula, Colon Province, Panama.</title>
        <authorList>
            <person name="Bouskill N."/>
        </authorList>
    </citation>
    <scope>NUCLEOTIDE SEQUENCE [LARGE SCALE GENOMIC DNA]</scope>
    <source>
        <strain evidence="1 2">GGS1</strain>
    </source>
</reference>
<dbReference type="Proteomes" id="UP001160499">
    <property type="component" value="Unassembled WGS sequence"/>
</dbReference>
<sequence length="66" mass="7108">MPQGTNVYSSLTPTAYGYCSWHKRMSEGVRLIQVTEAGSGPSGAGNLFACGPCRDTYHLVPFADRP</sequence>
<accession>A0ABT6LBW8</accession>
<keyword evidence="2" id="KW-1185">Reference proteome</keyword>
<dbReference type="RefSeq" id="WP_280874847.1">
    <property type="nucleotide sequence ID" value="NZ_JARXVH010000002.1"/>
</dbReference>
<organism evidence="1 2">
    <name type="scientific">Streptomyces pseudovenezuelae</name>
    <dbReference type="NCBI Taxonomy" id="67350"/>
    <lineage>
        <taxon>Bacteria</taxon>
        <taxon>Bacillati</taxon>
        <taxon>Actinomycetota</taxon>
        <taxon>Actinomycetes</taxon>
        <taxon>Kitasatosporales</taxon>
        <taxon>Streptomycetaceae</taxon>
        <taxon>Streptomyces</taxon>
        <taxon>Streptomyces aurantiacus group</taxon>
    </lineage>
</organism>
<protein>
    <submittedName>
        <fullName evidence="1">Uncharacterized protein</fullName>
    </submittedName>
</protein>
<evidence type="ECO:0000313" key="2">
    <source>
        <dbReference type="Proteomes" id="UP001160499"/>
    </source>
</evidence>
<dbReference type="EMBL" id="JARXVH010000002">
    <property type="protein sequence ID" value="MDH6213796.1"/>
    <property type="molecule type" value="Genomic_DNA"/>
</dbReference>